<reference evidence="2" key="3">
    <citation type="submission" date="2025-09" db="UniProtKB">
        <authorList>
            <consortium name="Ensembl"/>
        </authorList>
    </citation>
    <scope>IDENTIFICATION</scope>
    <source>
        <strain evidence="2">Thoroughbred</strain>
    </source>
</reference>
<evidence type="ECO:0000256" key="1">
    <source>
        <dbReference type="SAM" id="MobiDB-lite"/>
    </source>
</evidence>
<name>A0A9L0RXT3_HORSE</name>
<evidence type="ECO:0000313" key="2">
    <source>
        <dbReference type="Ensembl" id="ENSECAP00000066683.1"/>
    </source>
</evidence>
<keyword evidence="3" id="KW-1185">Reference proteome</keyword>
<dbReference type="Proteomes" id="UP000002281">
    <property type="component" value="Chromosome 6"/>
</dbReference>
<reference evidence="2 3" key="1">
    <citation type="journal article" date="2009" name="Science">
        <title>Genome sequence, comparative analysis, and population genetics of the domestic horse.</title>
        <authorList>
            <consortium name="Broad Institute Genome Sequencing Platform"/>
            <consortium name="Broad Institute Whole Genome Assembly Team"/>
            <person name="Wade C.M."/>
            <person name="Giulotto E."/>
            <person name="Sigurdsson S."/>
            <person name="Zoli M."/>
            <person name="Gnerre S."/>
            <person name="Imsland F."/>
            <person name="Lear T.L."/>
            <person name="Adelson D.L."/>
            <person name="Bailey E."/>
            <person name="Bellone R.R."/>
            <person name="Bloecker H."/>
            <person name="Distl O."/>
            <person name="Edgar R.C."/>
            <person name="Garber M."/>
            <person name="Leeb T."/>
            <person name="Mauceli E."/>
            <person name="MacLeod J.N."/>
            <person name="Penedo M.C.T."/>
            <person name="Raison J.M."/>
            <person name="Sharpe T."/>
            <person name="Vogel J."/>
            <person name="Andersson L."/>
            <person name="Antczak D.F."/>
            <person name="Biagi T."/>
            <person name="Binns M.M."/>
            <person name="Chowdhary B.P."/>
            <person name="Coleman S.J."/>
            <person name="Della Valle G."/>
            <person name="Fryc S."/>
            <person name="Guerin G."/>
            <person name="Hasegawa T."/>
            <person name="Hill E.W."/>
            <person name="Jurka J."/>
            <person name="Kiialainen A."/>
            <person name="Lindgren G."/>
            <person name="Liu J."/>
            <person name="Magnani E."/>
            <person name="Mickelson J.R."/>
            <person name="Murray J."/>
            <person name="Nergadze S.G."/>
            <person name="Onofrio R."/>
            <person name="Pedroni S."/>
            <person name="Piras M.F."/>
            <person name="Raudsepp T."/>
            <person name="Rocchi M."/>
            <person name="Roeed K.H."/>
            <person name="Ryder O.A."/>
            <person name="Searle S."/>
            <person name="Skow L."/>
            <person name="Swinburne J.E."/>
            <person name="Syvaenen A.C."/>
            <person name="Tozaki T."/>
            <person name="Valberg S.J."/>
            <person name="Vaudin M."/>
            <person name="White J.R."/>
            <person name="Zody M.C."/>
            <person name="Lander E.S."/>
            <person name="Lindblad-Toh K."/>
        </authorList>
    </citation>
    <scope>NUCLEOTIDE SEQUENCE [LARGE SCALE GENOMIC DNA]</scope>
    <source>
        <strain evidence="2 3">Thoroughbred</strain>
    </source>
</reference>
<reference evidence="2" key="2">
    <citation type="submission" date="2025-08" db="UniProtKB">
        <authorList>
            <consortium name="Ensembl"/>
        </authorList>
    </citation>
    <scope>IDENTIFICATION</scope>
    <source>
        <strain evidence="2">Thoroughbred</strain>
    </source>
</reference>
<feature type="compositionally biased region" description="Basic and acidic residues" evidence="1">
    <location>
        <begin position="76"/>
        <end position="86"/>
    </location>
</feature>
<dbReference type="Ensembl" id="ENSECAT00000115581.1">
    <property type="protein sequence ID" value="ENSECAP00000066683.1"/>
    <property type="gene ID" value="ENSECAG00000044884.1"/>
</dbReference>
<evidence type="ECO:0000313" key="3">
    <source>
        <dbReference type="Proteomes" id="UP000002281"/>
    </source>
</evidence>
<accession>A0A9L0RXT3</accession>
<feature type="region of interest" description="Disordered" evidence="1">
    <location>
        <begin position="76"/>
        <end position="108"/>
    </location>
</feature>
<protein>
    <submittedName>
        <fullName evidence="2">Uncharacterized protein</fullName>
    </submittedName>
</protein>
<sequence length="141" mass="15378">MSLDLVLLPPPQLFLYTQKVGEKRLASQEPCSAPASCWLIFRTPLQGMLHDPCLGQKEGVLRGQTGDDATEHLEGVEYSTEARELSKTQTTGELHLDDRSKITKPSGPLIATTDSNSSRWANGAIPAITLMALWVMASEGR</sequence>
<dbReference type="AlphaFoldDB" id="A0A9L0RXT3"/>
<organism evidence="2 3">
    <name type="scientific">Equus caballus</name>
    <name type="common">Horse</name>
    <dbReference type="NCBI Taxonomy" id="9796"/>
    <lineage>
        <taxon>Eukaryota</taxon>
        <taxon>Metazoa</taxon>
        <taxon>Chordata</taxon>
        <taxon>Craniata</taxon>
        <taxon>Vertebrata</taxon>
        <taxon>Euteleostomi</taxon>
        <taxon>Mammalia</taxon>
        <taxon>Eutheria</taxon>
        <taxon>Laurasiatheria</taxon>
        <taxon>Perissodactyla</taxon>
        <taxon>Equidae</taxon>
        <taxon>Equus</taxon>
    </lineage>
</organism>
<proteinExistence type="predicted"/>